<gene>
    <name evidence="1" type="ORF">GUITHDRAFT_119900</name>
</gene>
<reference evidence="3" key="2">
    <citation type="submission" date="2012-11" db="EMBL/GenBank/DDBJ databases">
        <authorList>
            <person name="Kuo A."/>
            <person name="Curtis B.A."/>
            <person name="Tanifuji G."/>
            <person name="Burki F."/>
            <person name="Gruber A."/>
            <person name="Irimia M."/>
            <person name="Maruyama S."/>
            <person name="Arias M.C."/>
            <person name="Ball S.G."/>
            <person name="Gile G.H."/>
            <person name="Hirakawa Y."/>
            <person name="Hopkins J.F."/>
            <person name="Rensing S.A."/>
            <person name="Schmutz J."/>
            <person name="Symeonidi A."/>
            <person name="Elias M."/>
            <person name="Eveleigh R.J."/>
            <person name="Herman E.K."/>
            <person name="Klute M.J."/>
            <person name="Nakayama T."/>
            <person name="Obornik M."/>
            <person name="Reyes-Prieto A."/>
            <person name="Armbrust E.V."/>
            <person name="Aves S.J."/>
            <person name="Beiko R.G."/>
            <person name="Coutinho P."/>
            <person name="Dacks J.B."/>
            <person name="Durnford D.G."/>
            <person name="Fast N.M."/>
            <person name="Green B.R."/>
            <person name="Grisdale C."/>
            <person name="Hempe F."/>
            <person name="Henrissat B."/>
            <person name="Hoppner M.P."/>
            <person name="Ishida K.-I."/>
            <person name="Kim E."/>
            <person name="Koreny L."/>
            <person name="Kroth P.G."/>
            <person name="Liu Y."/>
            <person name="Malik S.-B."/>
            <person name="Maier U.G."/>
            <person name="McRose D."/>
            <person name="Mock T."/>
            <person name="Neilson J.A."/>
            <person name="Onodera N.T."/>
            <person name="Poole A.M."/>
            <person name="Pritham E.J."/>
            <person name="Richards T.A."/>
            <person name="Rocap G."/>
            <person name="Roy S.W."/>
            <person name="Sarai C."/>
            <person name="Schaack S."/>
            <person name="Shirato S."/>
            <person name="Slamovits C.H."/>
            <person name="Spencer D.F."/>
            <person name="Suzuki S."/>
            <person name="Worden A.Z."/>
            <person name="Zauner S."/>
            <person name="Barry K."/>
            <person name="Bell C."/>
            <person name="Bharti A.K."/>
            <person name="Crow J.A."/>
            <person name="Grimwood J."/>
            <person name="Kramer R."/>
            <person name="Lindquist E."/>
            <person name="Lucas S."/>
            <person name="Salamov A."/>
            <person name="McFadden G.I."/>
            <person name="Lane C.E."/>
            <person name="Keeling P.J."/>
            <person name="Gray M.W."/>
            <person name="Grigoriev I.V."/>
            <person name="Archibald J.M."/>
        </authorList>
    </citation>
    <scope>NUCLEOTIDE SEQUENCE</scope>
    <source>
        <strain evidence="3">CCMP2712</strain>
    </source>
</reference>
<dbReference type="EnsemblProtists" id="EKX33917">
    <property type="protein sequence ID" value="EKX33917"/>
    <property type="gene ID" value="GUITHDRAFT_119900"/>
</dbReference>
<sequence>MPSWRLSWLTGAGGGMLVLQAAVLTYLSHPRPASLHGLNSKMKTRRQSRACSLDGSVYRCTQVAGFSLKGFNDPSPRLDCLTGKESWRICSNGEFLCLDPSSRLLSASQAKAANVTSNYCYLAGAWSMCRPLEYARSRYRDCLDSFFSHGICTPGETLCEWREMNVGETESLRSRMQVEEPSSRCLSQALPQGEVHVVVAMRDASPTMRVVEDVGLMGLTNSLVLLYRRADVGLNLAGMLSSPLVAGFPCGITVQEKLLAPNKGNEAAVYLAYMVEYYDKLPSMTVFLHDHGHTSWHSQLRPVFKRSRAFYLLVASRLRDRESGALVYPEIAKLAAYSSLVGFIDENPVTLNSCYCHELREPLCFVSYTVNDYERETNRSIHDTKSQAVLDKIYRAVISLRERSKPWDRRGRRLVWEEPPEVFQQSKRLFESIERRFGRTKSGPSIPFASCCAMFIAQSKHIRRQPKQFYNESLRAILSTPLLSYHTGRWFEFHWDDLFLDPSGARDPARRSLYVDIDDVYAEVYGETNRLADLQQLIDS</sequence>
<protein>
    <submittedName>
        <fullName evidence="1 2">Uncharacterized protein</fullName>
    </submittedName>
</protein>
<keyword evidence="3" id="KW-1185">Reference proteome</keyword>
<dbReference type="eggNOG" id="ENOG502SE3K">
    <property type="taxonomic scope" value="Eukaryota"/>
</dbReference>
<dbReference type="Proteomes" id="UP000011087">
    <property type="component" value="Unassembled WGS sequence"/>
</dbReference>
<proteinExistence type="predicted"/>
<name>L1ICW1_GUITC</name>
<evidence type="ECO:0000313" key="3">
    <source>
        <dbReference type="Proteomes" id="UP000011087"/>
    </source>
</evidence>
<evidence type="ECO:0000313" key="1">
    <source>
        <dbReference type="EMBL" id="EKX33917.1"/>
    </source>
</evidence>
<dbReference type="HOGENOM" id="CLU_484380_0_0_1"/>
<dbReference type="PANTHER" id="PTHR37490">
    <property type="entry name" value="EXPRESSED PROTEIN"/>
    <property type="match status" value="1"/>
</dbReference>
<dbReference type="PANTHER" id="PTHR37490:SF2">
    <property type="match status" value="1"/>
</dbReference>
<accession>L1ICW1</accession>
<dbReference type="PaxDb" id="55529-EKX33917"/>
<dbReference type="InterPro" id="IPR021838">
    <property type="entry name" value="DUF3431"/>
</dbReference>
<reference evidence="1 3" key="1">
    <citation type="journal article" date="2012" name="Nature">
        <title>Algal genomes reveal evolutionary mosaicism and the fate of nucleomorphs.</title>
        <authorList>
            <consortium name="DOE Joint Genome Institute"/>
            <person name="Curtis B.A."/>
            <person name="Tanifuji G."/>
            <person name="Burki F."/>
            <person name="Gruber A."/>
            <person name="Irimia M."/>
            <person name="Maruyama S."/>
            <person name="Arias M.C."/>
            <person name="Ball S.G."/>
            <person name="Gile G.H."/>
            <person name="Hirakawa Y."/>
            <person name="Hopkins J.F."/>
            <person name="Kuo A."/>
            <person name="Rensing S.A."/>
            <person name="Schmutz J."/>
            <person name="Symeonidi A."/>
            <person name="Elias M."/>
            <person name="Eveleigh R.J."/>
            <person name="Herman E.K."/>
            <person name="Klute M.J."/>
            <person name="Nakayama T."/>
            <person name="Obornik M."/>
            <person name="Reyes-Prieto A."/>
            <person name="Armbrust E.V."/>
            <person name="Aves S.J."/>
            <person name="Beiko R.G."/>
            <person name="Coutinho P."/>
            <person name="Dacks J.B."/>
            <person name="Durnford D.G."/>
            <person name="Fast N.M."/>
            <person name="Green B.R."/>
            <person name="Grisdale C.J."/>
            <person name="Hempel F."/>
            <person name="Henrissat B."/>
            <person name="Hoppner M.P."/>
            <person name="Ishida K."/>
            <person name="Kim E."/>
            <person name="Koreny L."/>
            <person name="Kroth P.G."/>
            <person name="Liu Y."/>
            <person name="Malik S.B."/>
            <person name="Maier U.G."/>
            <person name="McRose D."/>
            <person name="Mock T."/>
            <person name="Neilson J.A."/>
            <person name="Onodera N.T."/>
            <person name="Poole A.M."/>
            <person name="Pritham E.J."/>
            <person name="Richards T.A."/>
            <person name="Rocap G."/>
            <person name="Roy S.W."/>
            <person name="Sarai C."/>
            <person name="Schaack S."/>
            <person name="Shirato S."/>
            <person name="Slamovits C.H."/>
            <person name="Spencer D.F."/>
            <person name="Suzuki S."/>
            <person name="Worden A.Z."/>
            <person name="Zauner S."/>
            <person name="Barry K."/>
            <person name="Bell C."/>
            <person name="Bharti A.K."/>
            <person name="Crow J.A."/>
            <person name="Grimwood J."/>
            <person name="Kramer R."/>
            <person name="Lindquist E."/>
            <person name="Lucas S."/>
            <person name="Salamov A."/>
            <person name="McFadden G.I."/>
            <person name="Lane C.E."/>
            <person name="Keeling P.J."/>
            <person name="Gray M.W."/>
            <person name="Grigoriev I.V."/>
            <person name="Archibald J.M."/>
        </authorList>
    </citation>
    <scope>NUCLEOTIDE SEQUENCE</scope>
    <source>
        <strain evidence="1 3">CCMP2712</strain>
    </source>
</reference>
<dbReference type="RefSeq" id="XP_005820897.1">
    <property type="nucleotide sequence ID" value="XM_005820840.1"/>
</dbReference>
<organism evidence="1">
    <name type="scientific">Guillardia theta (strain CCMP2712)</name>
    <name type="common">Cryptophyte</name>
    <dbReference type="NCBI Taxonomy" id="905079"/>
    <lineage>
        <taxon>Eukaryota</taxon>
        <taxon>Cryptophyceae</taxon>
        <taxon>Pyrenomonadales</taxon>
        <taxon>Geminigeraceae</taxon>
        <taxon>Guillardia</taxon>
    </lineage>
</organism>
<dbReference type="OrthoDB" id="426718at2759"/>
<dbReference type="KEGG" id="gtt:GUITHDRAFT_119900"/>
<dbReference type="EMBL" id="JH993125">
    <property type="protein sequence ID" value="EKX33917.1"/>
    <property type="molecule type" value="Genomic_DNA"/>
</dbReference>
<reference evidence="2" key="3">
    <citation type="submission" date="2016-03" db="UniProtKB">
        <authorList>
            <consortium name="EnsemblProtists"/>
        </authorList>
    </citation>
    <scope>IDENTIFICATION</scope>
</reference>
<dbReference type="Pfam" id="PF11913">
    <property type="entry name" value="DUF3431"/>
    <property type="match status" value="2"/>
</dbReference>
<dbReference type="GeneID" id="17290653"/>
<dbReference type="AlphaFoldDB" id="L1ICW1"/>
<evidence type="ECO:0000313" key="2">
    <source>
        <dbReference type="EnsemblProtists" id="EKX33917"/>
    </source>
</evidence>